<dbReference type="SMART" id="SM00342">
    <property type="entry name" value="HTH_ARAC"/>
    <property type="match status" value="1"/>
</dbReference>
<evidence type="ECO:0000256" key="1">
    <source>
        <dbReference type="ARBA" id="ARBA00023015"/>
    </source>
</evidence>
<dbReference type="GO" id="GO:0003700">
    <property type="term" value="F:DNA-binding transcription factor activity"/>
    <property type="evidence" value="ECO:0007669"/>
    <property type="project" value="InterPro"/>
</dbReference>
<dbReference type="InterPro" id="IPR009057">
    <property type="entry name" value="Homeodomain-like_sf"/>
</dbReference>
<dbReference type="PROSITE" id="PS01124">
    <property type="entry name" value="HTH_ARAC_FAMILY_2"/>
    <property type="match status" value="1"/>
</dbReference>
<keyword evidence="3" id="KW-0804">Transcription</keyword>
<dbReference type="AlphaFoldDB" id="A0A1V4IDK2"/>
<accession>A0A1V4IDK2</accession>
<dbReference type="OrthoDB" id="9791615at2"/>
<dbReference type="InterPro" id="IPR014710">
    <property type="entry name" value="RmlC-like_jellyroll"/>
</dbReference>
<evidence type="ECO:0000256" key="3">
    <source>
        <dbReference type="ARBA" id="ARBA00023163"/>
    </source>
</evidence>
<evidence type="ECO:0000259" key="4">
    <source>
        <dbReference type="PROSITE" id="PS01124"/>
    </source>
</evidence>
<keyword evidence="6" id="KW-1185">Reference proteome</keyword>
<dbReference type="Pfam" id="PF02311">
    <property type="entry name" value="AraC_binding"/>
    <property type="match status" value="1"/>
</dbReference>
<gene>
    <name evidence="5" type="primary">exsA</name>
    <name evidence="5" type="ORF">CLORY_38140</name>
</gene>
<dbReference type="Pfam" id="PF12833">
    <property type="entry name" value="HTH_18"/>
    <property type="match status" value="1"/>
</dbReference>
<dbReference type="InterPro" id="IPR018060">
    <property type="entry name" value="HTH_AraC"/>
</dbReference>
<keyword evidence="1" id="KW-0805">Transcription regulation</keyword>
<dbReference type="Gene3D" id="2.60.120.10">
    <property type="entry name" value="Jelly Rolls"/>
    <property type="match status" value="1"/>
</dbReference>
<evidence type="ECO:0000313" key="6">
    <source>
        <dbReference type="Proteomes" id="UP000190080"/>
    </source>
</evidence>
<dbReference type="GO" id="GO:0043565">
    <property type="term" value="F:sequence-specific DNA binding"/>
    <property type="evidence" value="ECO:0007669"/>
    <property type="project" value="InterPro"/>
</dbReference>
<dbReference type="STRING" id="1450648.CLORY_38140"/>
<protein>
    <submittedName>
        <fullName evidence="5">Exoenzyme S synthesis regulatory protein ExsA</fullName>
    </submittedName>
</protein>
<dbReference type="RefSeq" id="WP_079427456.1">
    <property type="nucleotide sequence ID" value="NZ_MZGV01000066.1"/>
</dbReference>
<keyword evidence="2" id="KW-0238">DNA-binding</keyword>
<comment type="caution">
    <text evidence="5">The sequence shown here is derived from an EMBL/GenBank/DDBJ whole genome shotgun (WGS) entry which is preliminary data.</text>
</comment>
<feature type="domain" description="HTH araC/xylS-type" evidence="4">
    <location>
        <begin position="191"/>
        <end position="289"/>
    </location>
</feature>
<dbReference type="EMBL" id="MZGV01000066">
    <property type="protein sequence ID" value="OPJ58016.1"/>
    <property type="molecule type" value="Genomic_DNA"/>
</dbReference>
<proteinExistence type="predicted"/>
<dbReference type="InterPro" id="IPR037923">
    <property type="entry name" value="HTH-like"/>
</dbReference>
<sequence>MNSDLRENKVHGTPLYHFNIYKMHDENAKMFVSHHWHEEIEIIYVMNGSLYININNNKYIGEPGDIFFINKEELHEMYVEDTSTLYYAFLFPMEYLSFSMYDFVESAYIQPLYNKQALFINKLKNTIEISKEMCKLLDFIIFVNDNKTTAYQFGTKTTLLQIIYLLIENNLIIRCADSKIKNINNKVTILKEIVSYIEEHHTNKISLNDISKAFNMAPKYFCKFFKANFNKTFVEYVNYVRIEKAISMLISTDMTIMDIAFSTGFENFSYFILRFKAITGCTPSKYRCENHNIQY</sequence>
<name>A0A1V4IDK2_9CLOT</name>
<dbReference type="PROSITE" id="PS00041">
    <property type="entry name" value="HTH_ARAC_FAMILY_1"/>
    <property type="match status" value="1"/>
</dbReference>
<dbReference type="InterPro" id="IPR020449">
    <property type="entry name" value="Tscrpt_reg_AraC-type_HTH"/>
</dbReference>
<dbReference type="SUPFAM" id="SSF51215">
    <property type="entry name" value="Regulatory protein AraC"/>
    <property type="match status" value="1"/>
</dbReference>
<dbReference type="Proteomes" id="UP000190080">
    <property type="component" value="Unassembled WGS sequence"/>
</dbReference>
<evidence type="ECO:0000256" key="2">
    <source>
        <dbReference type="ARBA" id="ARBA00023125"/>
    </source>
</evidence>
<evidence type="ECO:0000313" key="5">
    <source>
        <dbReference type="EMBL" id="OPJ58016.1"/>
    </source>
</evidence>
<reference evidence="5 6" key="1">
    <citation type="submission" date="2017-03" db="EMBL/GenBank/DDBJ databases">
        <title>Genome sequence of Clostridium oryzae DSM 28571.</title>
        <authorList>
            <person name="Poehlein A."/>
            <person name="Daniel R."/>
        </authorList>
    </citation>
    <scope>NUCLEOTIDE SEQUENCE [LARGE SCALE GENOMIC DNA]</scope>
    <source>
        <strain evidence="5 6">DSM 28571</strain>
    </source>
</reference>
<dbReference type="PANTHER" id="PTHR43280:SF28">
    <property type="entry name" value="HTH-TYPE TRANSCRIPTIONAL ACTIVATOR RHAS"/>
    <property type="match status" value="1"/>
</dbReference>
<dbReference type="InterPro" id="IPR018062">
    <property type="entry name" value="HTH_AraC-typ_CS"/>
</dbReference>
<dbReference type="PRINTS" id="PR00032">
    <property type="entry name" value="HTHARAC"/>
</dbReference>
<organism evidence="5 6">
    <name type="scientific">Clostridium oryzae</name>
    <dbReference type="NCBI Taxonomy" id="1450648"/>
    <lineage>
        <taxon>Bacteria</taxon>
        <taxon>Bacillati</taxon>
        <taxon>Bacillota</taxon>
        <taxon>Clostridia</taxon>
        <taxon>Eubacteriales</taxon>
        <taxon>Clostridiaceae</taxon>
        <taxon>Clostridium</taxon>
    </lineage>
</organism>
<dbReference type="PANTHER" id="PTHR43280">
    <property type="entry name" value="ARAC-FAMILY TRANSCRIPTIONAL REGULATOR"/>
    <property type="match status" value="1"/>
</dbReference>
<dbReference type="Gene3D" id="1.10.10.60">
    <property type="entry name" value="Homeodomain-like"/>
    <property type="match status" value="2"/>
</dbReference>
<dbReference type="SUPFAM" id="SSF46689">
    <property type="entry name" value="Homeodomain-like"/>
    <property type="match status" value="2"/>
</dbReference>
<dbReference type="InterPro" id="IPR003313">
    <property type="entry name" value="AraC-bd"/>
</dbReference>